<evidence type="ECO:0000256" key="4">
    <source>
        <dbReference type="ARBA" id="ARBA00022500"/>
    </source>
</evidence>
<evidence type="ECO:0000259" key="14">
    <source>
        <dbReference type="PROSITE" id="PS50885"/>
    </source>
</evidence>
<keyword evidence="2" id="KW-1003">Cell membrane</keyword>
<keyword evidence="3" id="KW-0488">Methylation</keyword>
<feature type="domain" description="Methyl-accepting transducer" evidence="13">
    <location>
        <begin position="367"/>
        <end position="603"/>
    </location>
</feature>
<evidence type="ECO:0000256" key="10">
    <source>
        <dbReference type="PROSITE-ProRule" id="PRU00284"/>
    </source>
</evidence>
<comment type="caution">
    <text evidence="15">The sequence shown here is derived from an EMBL/GenBank/DDBJ whole genome shotgun (WGS) entry which is preliminary data.</text>
</comment>
<sequence>MMFQLNSMSIKKKVVIGITFAVLASTIIVGVMAQRQAREVLEHRLIDIELPTMLEQISSQIDREVSQLLFSAEQLVNNEFIKQAVQQTELDAVTEAMLVKQLNNVRNQYSLNDASVANRKTAYYWNQNGFLRQLNQQQDGWFFGFTQSGQQTMVSMFQEASGEVKMFANYQNVSGDTMSGLSKSMDDMVNLLNGFKIEDSGFVFLTDAKGSVQIHQRKDKASSSLTQLYGSQASQLLNRGSFNLITATYEGQEVFVASAYVKSMDWFVIGSVPVADVFADLTAVAQKMLITTLIVAAIFIFMGIFLANSIANPIKQIAQRFTDLGKGDGDLSQRIEVKGNDEIAQLSTGFNGFIEKIHQSMKEVASTSHALQSAAESVSEKSNRTHNNSQEQRDQTIQVVAAINQMGATISEIASNAATAAETANQASGNTDEGRAVVNKAKDAISRLAADIENTGKVVEQLASTTQDIGSILDVIRDISDQTNLLALNAAIEAARAGEQGRGFAVVADEVRNLASRTASSTEEIQKMINQLQNDAKDAVTAMASGKVVTQEGVSASDEAVNVLVNISDRIHDISDRNTQVATATEEQSTVVHTINQNIEEINSINEVTTSTAEELAEASQELRDLSGRLDKMVGSFKL</sequence>
<gene>
    <name evidence="15" type="ORF">VAE063_1000133</name>
</gene>
<dbReference type="InterPro" id="IPR003660">
    <property type="entry name" value="HAMP_dom"/>
</dbReference>
<dbReference type="Pfam" id="PF00672">
    <property type="entry name" value="HAMP"/>
    <property type="match status" value="1"/>
</dbReference>
<evidence type="ECO:0000256" key="6">
    <source>
        <dbReference type="ARBA" id="ARBA00022989"/>
    </source>
</evidence>
<dbReference type="PANTHER" id="PTHR32089:SF39">
    <property type="entry name" value="METHYL-ACCEPTING CHEMOTAXIS PROTEIN HLYB"/>
    <property type="match status" value="1"/>
</dbReference>
<evidence type="ECO:0000256" key="2">
    <source>
        <dbReference type="ARBA" id="ARBA00022475"/>
    </source>
</evidence>
<reference evidence="15" key="1">
    <citation type="submission" date="2022-06" db="EMBL/GenBank/DDBJ databases">
        <authorList>
            <person name="Goudenege D."/>
            <person name="Le Roux F."/>
        </authorList>
    </citation>
    <scope>NUCLEOTIDE SEQUENCE</scope>
    <source>
        <strain evidence="15">12-063</strain>
    </source>
</reference>
<keyword evidence="6 12" id="KW-1133">Transmembrane helix</keyword>
<keyword evidence="8 10" id="KW-0807">Transducer</keyword>
<evidence type="ECO:0000313" key="15">
    <source>
        <dbReference type="EMBL" id="CAH8189623.1"/>
    </source>
</evidence>
<name>A0ABN8TJ08_9VIBR</name>
<evidence type="ECO:0000256" key="3">
    <source>
        <dbReference type="ARBA" id="ARBA00022481"/>
    </source>
</evidence>
<dbReference type="PROSITE" id="PS50111">
    <property type="entry name" value="CHEMOTAXIS_TRANSDUC_2"/>
    <property type="match status" value="1"/>
</dbReference>
<comment type="subcellular location">
    <subcellularLocation>
        <location evidence="1">Cell membrane</location>
        <topology evidence="1">Multi-pass membrane protein</topology>
    </subcellularLocation>
</comment>
<feature type="domain" description="HAMP" evidence="14">
    <location>
        <begin position="308"/>
        <end position="362"/>
    </location>
</feature>
<evidence type="ECO:0000259" key="13">
    <source>
        <dbReference type="PROSITE" id="PS50111"/>
    </source>
</evidence>
<dbReference type="Pfam" id="PF00015">
    <property type="entry name" value="MCPsignal"/>
    <property type="match status" value="1"/>
</dbReference>
<dbReference type="Gene3D" id="1.10.287.950">
    <property type="entry name" value="Methyl-accepting chemotaxis protein"/>
    <property type="match status" value="1"/>
</dbReference>
<evidence type="ECO:0000256" key="7">
    <source>
        <dbReference type="ARBA" id="ARBA00023136"/>
    </source>
</evidence>
<dbReference type="PROSITE" id="PS50885">
    <property type="entry name" value="HAMP"/>
    <property type="match status" value="1"/>
</dbReference>
<protein>
    <submittedName>
        <fullName evidence="15">Chemotaxis protein</fullName>
    </submittedName>
</protein>
<comment type="similarity">
    <text evidence="9">Belongs to the methyl-accepting chemotaxis (MCP) protein family.</text>
</comment>
<dbReference type="Proteomes" id="UP001152658">
    <property type="component" value="Unassembled WGS sequence"/>
</dbReference>
<dbReference type="SMART" id="SM00304">
    <property type="entry name" value="HAMP"/>
    <property type="match status" value="2"/>
</dbReference>
<proteinExistence type="inferred from homology"/>
<feature type="compositionally biased region" description="Polar residues" evidence="11">
    <location>
        <begin position="385"/>
        <end position="395"/>
    </location>
</feature>
<dbReference type="EMBL" id="CALYLK010000001">
    <property type="protein sequence ID" value="CAH8189623.1"/>
    <property type="molecule type" value="Genomic_DNA"/>
</dbReference>
<evidence type="ECO:0000313" key="16">
    <source>
        <dbReference type="Proteomes" id="UP001152658"/>
    </source>
</evidence>
<keyword evidence="4" id="KW-0145">Chemotaxis</keyword>
<dbReference type="SUPFAM" id="SSF58104">
    <property type="entry name" value="Methyl-accepting chemotaxis protein (MCP) signaling domain"/>
    <property type="match status" value="1"/>
</dbReference>
<evidence type="ECO:0000256" key="1">
    <source>
        <dbReference type="ARBA" id="ARBA00004651"/>
    </source>
</evidence>
<dbReference type="CDD" id="cd11386">
    <property type="entry name" value="MCP_signal"/>
    <property type="match status" value="1"/>
</dbReference>
<keyword evidence="7 12" id="KW-0472">Membrane</keyword>
<organism evidence="15 16">
    <name type="scientific">Vibrio aestuarianus</name>
    <dbReference type="NCBI Taxonomy" id="28171"/>
    <lineage>
        <taxon>Bacteria</taxon>
        <taxon>Pseudomonadati</taxon>
        <taxon>Pseudomonadota</taxon>
        <taxon>Gammaproteobacteria</taxon>
        <taxon>Vibrionales</taxon>
        <taxon>Vibrionaceae</taxon>
        <taxon>Vibrio</taxon>
    </lineage>
</organism>
<feature type="transmembrane region" description="Helical" evidence="12">
    <location>
        <begin position="288"/>
        <end position="311"/>
    </location>
</feature>
<accession>A0ABN8TJ08</accession>
<dbReference type="InterPro" id="IPR004090">
    <property type="entry name" value="Chemotax_Me-accpt_rcpt"/>
</dbReference>
<keyword evidence="5 12" id="KW-0812">Transmembrane</keyword>
<dbReference type="PRINTS" id="PR00260">
    <property type="entry name" value="CHEMTRNSDUCR"/>
</dbReference>
<feature type="region of interest" description="Disordered" evidence="11">
    <location>
        <begin position="368"/>
        <end position="395"/>
    </location>
</feature>
<dbReference type="PANTHER" id="PTHR32089">
    <property type="entry name" value="METHYL-ACCEPTING CHEMOTAXIS PROTEIN MCPB"/>
    <property type="match status" value="1"/>
</dbReference>
<dbReference type="InterPro" id="IPR004089">
    <property type="entry name" value="MCPsignal_dom"/>
</dbReference>
<dbReference type="CDD" id="cd12912">
    <property type="entry name" value="PDC2_MCP_like"/>
    <property type="match status" value="1"/>
</dbReference>
<evidence type="ECO:0000256" key="11">
    <source>
        <dbReference type="SAM" id="MobiDB-lite"/>
    </source>
</evidence>
<evidence type="ECO:0000256" key="9">
    <source>
        <dbReference type="ARBA" id="ARBA00029447"/>
    </source>
</evidence>
<dbReference type="SMART" id="SM00283">
    <property type="entry name" value="MA"/>
    <property type="match status" value="1"/>
</dbReference>
<evidence type="ECO:0000256" key="8">
    <source>
        <dbReference type="ARBA" id="ARBA00023224"/>
    </source>
</evidence>
<evidence type="ECO:0000256" key="5">
    <source>
        <dbReference type="ARBA" id="ARBA00022692"/>
    </source>
</evidence>
<dbReference type="Gene3D" id="3.30.450.20">
    <property type="entry name" value="PAS domain"/>
    <property type="match status" value="1"/>
</dbReference>
<keyword evidence="16" id="KW-1185">Reference proteome</keyword>
<dbReference type="CDD" id="cd06225">
    <property type="entry name" value="HAMP"/>
    <property type="match status" value="1"/>
</dbReference>
<evidence type="ECO:0000256" key="12">
    <source>
        <dbReference type="SAM" id="Phobius"/>
    </source>
</evidence>